<organism evidence="2 3">
    <name type="scientific">Portunus trituberculatus</name>
    <name type="common">Swimming crab</name>
    <name type="synonym">Neptunus trituberculatus</name>
    <dbReference type="NCBI Taxonomy" id="210409"/>
    <lineage>
        <taxon>Eukaryota</taxon>
        <taxon>Metazoa</taxon>
        <taxon>Ecdysozoa</taxon>
        <taxon>Arthropoda</taxon>
        <taxon>Crustacea</taxon>
        <taxon>Multicrustacea</taxon>
        <taxon>Malacostraca</taxon>
        <taxon>Eumalacostraca</taxon>
        <taxon>Eucarida</taxon>
        <taxon>Decapoda</taxon>
        <taxon>Pleocyemata</taxon>
        <taxon>Brachyura</taxon>
        <taxon>Eubrachyura</taxon>
        <taxon>Portunoidea</taxon>
        <taxon>Portunidae</taxon>
        <taxon>Portuninae</taxon>
        <taxon>Portunus</taxon>
    </lineage>
</organism>
<accession>A0A5B7GJD8</accession>
<dbReference type="Proteomes" id="UP000324222">
    <property type="component" value="Unassembled WGS sequence"/>
</dbReference>
<keyword evidence="1" id="KW-0472">Membrane</keyword>
<feature type="transmembrane region" description="Helical" evidence="1">
    <location>
        <begin position="66"/>
        <end position="89"/>
    </location>
</feature>
<evidence type="ECO:0000256" key="1">
    <source>
        <dbReference type="SAM" id="Phobius"/>
    </source>
</evidence>
<name>A0A5B7GJD8_PORTR</name>
<proteinExistence type="predicted"/>
<evidence type="ECO:0000313" key="3">
    <source>
        <dbReference type="Proteomes" id="UP000324222"/>
    </source>
</evidence>
<keyword evidence="1" id="KW-1133">Transmembrane helix</keyword>
<protein>
    <submittedName>
        <fullName evidence="2">Uncharacterized protein</fullName>
    </submittedName>
</protein>
<gene>
    <name evidence="2" type="ORF">E2C01_051143</name>
</gene>
<sequence>MFTHPHDSAQASLSPGTPLLSCATCPPASKTFQQKKSYYPNLSPTQKAHTPTCPCRPPPPNIPNTVVCLGVTCCITFTGFFLSFAQFPLSTYSLVLFSPSSFSLSLSPLRDLSAFPFSCFFCSFVCYCHHSKHYLFSFEFYLIFLHSYL</sequence>
<comment type="caution">
    <text evidence="2">The sequence shown here is derived from an EMBL/GenBank/DDBJ whole genome shotgun (WGS) entry which is preliminary data.</text>
</comment>
<dbReference type="EMBL" id="VSRR010014555">
    <property type="protein sequence ID" value="MPC57168.1"/>
    <property type="molecule type" value="Genomic_DNA"/>
</dbReference>
<evidence type="ECO:0000313" key="2">
    <source>
        <dbReference type="EMBL" id="MPC57168.1"/>
    </source>
</evidence>
<keyword evidence="3" id="KW-1185">Reference proteome</keyword>
<keyword evidence="1" id="KW-0812">Transmembrane</keyword>
<dbReference type="AlphaFoldDB" id="A0A5B7GJD8"/>
<reference evidence="2 3" key="1">
    <citation type="submission" date="2019-05" db="EMBL/GenBank/DDBJ databases">
        <title>Another draft genome of Portunus trituberculatus and its Hox gene families provides insights of decapod evolution.</title>
        <authorList>
            <person name="Jeong J.-H."/>
            <person name="Song I."/>
            <person name="Kim S."/>
            <person name="Choi T."/>
            <person name="Kim D."/>
            <person name="Ryu S."/>
            <person name="Kim W."/>
        </authorList>
    </citation>
    <scope>NUCLEOTIDE SEQUENCE [LARGE SCALE GENOMIC DNA]</scope>
    <source>
        <tissue evidence="2">Muscle</tissue>
    </source>
</reference>